<evidence type="ECO:0008006" key="3">
    <source>
        <dbReference type="Google" id="ProtNLM"/>
    </source>
</evidence>
<gene>
    <name evidence="1" type="ORF">SNE40_004328</name>
</gene>
<dbReference type="Gene3D" id="3.30.450.30">
    <property type="entry name" value="Dynein light chain 2a, cytoplasmic"/>
    <property type="match status" value="1"/>
</dbReference>
<dbReference type="AlphaFoldDB" id="A0AAN8PX24"/>
<dbReference type="Pfam" id="PF00235">
    <property type="entry name" value="Profilin"/>
    <property type="match status" value="1"/>
</dbReference>
<proteinExistence type="predicted"/>
<accession>A0AAN8PX24</accession>
<protein>
    <recommendedName>
        <fullName evidence="3">Profilin</fullName>
    </recommendedName>
</protein>
<reference evidence="1 2" key="1">
    <citation type="submission" date="2024-01" db="EMBL/GenBank/DDBJ databases">
        <title>The genome of the rayed Mediterranean limpet Patella caerulea (Linnaeus, 1758).</title>
        <authorList>
            <person name="Anh-Thu Weber A."/>
            <person name="Halstead-Nussloch G."/>
        </authorList>
    </citation>
    <scope>NUCLEOTIDE SEQUENCE [LARGE SCALE GENOMIC DNA]</scope>
    <source>
        <strain evidence="1">AATW-2023a</strain>
        <tissue evidence="1">Whole specimen</tissue>
    </source>
</reference>
<evidence type="ECO:0000313" key="1">
    <source>
        <dbReference type="EMBL" id="KAK6188064.1"/>
    </source>
</evidence>
<dbReference type="InterPro" id="IPR036140">
    <property type="entry name" value="PFN_sf"/>
</dbReference>
<dbReference type="EMBL" id="JAZGQO010000003">
    <property type="protein sequence ID" value="KAK6188064.1"/>
    <property type="molecule type" value="Genomic_DNA"/>
</dbReference>
<name>A0AAN8PX24_PATCE</name>
<dbReference type="Proteomes" id="UP001347796">
    <property type="component" value="Unassembled WGS sequence"/>
</dbReference>
<organism evidence="1 2">
    <name type="scientific">Patella caerulea</name>
    <name type="common">Rayed Mediterranean limpet</name>
    <dbReference type="NCBI Taxonomy" id="87958"/>
    <lineage>
        <taxon>Eukaryota</taxon>
        <taxon>Metazoa</taxon>
        <taxon>Spiralia</taxon>
        <taxon>Lophotrochozoa</taxon>
        <taxon>Mollusca</taxon>
        <taxon>Gastropoda</taxon>
        <taxon>Patellogastropoda</taxon>
        <taxon>Patelloidea</taxon>
        <taxon>Patellidae</taxon>
        <taxon>Patella</taxon>
    </lineage>
</organism>
<sequence>MKISTEAHLYNANSAHKTRSQLQSVSMTWEGLLSRLTNRGKVETAAITNLEGEVLASTADWHISTTETVGVLKAVCSNYGSLIKMKISDDLYTCFRHDNCDTIVGKAEDKVLVAHKCQQCMIIGFADVESPGSCIYDITEFGKHIEKRGL</sequence>
<dbReference type="InterPro" id="IPR048278">
    <property type="entry name" value="PFN"/>
</dbReference>
<evidence type="ECO:0000313" key="2">
    <source>
        <dbReference type="Proteomes" id="UP001347796"/>
    </source>
</evidence>
<dbReference type="SUPFAM" id="SSF55770">
    <property type="entry name" value="Profilin (actin-binding protein)"/>
    <property type="match status" value="1"/>
</dbReference>
<comment type="caution">
    <text evidence="1">The sequence shown here is derived from an EMBL/GenBank/DDBJ whole genome shotgun (WGS) entry which is preliminary data.</text>
</comment>
<keyword evidence="2" id="KW-1185">Reference proteome</keyword>
<dbReference type="GO" id="GO:0003779">
    <property type="term" value="F:actin binding"/>
    <property type="evidence" value="ECO:0007669"/>
    <property type="project" value="InterPro"/>
</dbReference>